<protein>
    <submittedName>
        <fullName evidence="2">Uncharacterized protein</fullName>
    </submittedName>
</protein>
<organism evidence="2 3">
    <name type="scientific">Nocardia huaxiensis</name>
    <dbReference type="NCBI Taxonomy" id="2755382"/>
    <lineage>
        <taxon>Bacteria</taxon>
        <taxon>Bacillati</taxon>
        <taxon>Actinomycetota</taxon>
        <taxon>Actinomycetes</taxon>
        <taxon>Mycobacteriales</taxon>
        <taxon>Nocardiaceae</taxon>
        <taxon>Nocardia</taxon>
    </lineage>
</organism>
<feature type="region of interest" description="Disordered" evidence="1">
    <location>
        <begin position="327"/>
        <end position="374"/>
    </location>
</feature>
<keyword evidence="3" id="KW-1185">Reference proteome</keyword>
<name>A0A7D6VFP1_9NOCA</name>
<dbReference type="EMBL" id="CP059399">
    <property type="protein sequence ID" value="QLY31857.1"/>
    <property type="molecule type" value="Genomic_DNA"/>
</dbReference>
<evidence type="ECO:0000256" key="1">
    <source>
        <dbReference type="SAM" id="MobiDB-lite"/>
    </source>
</evidence>
<dbReference type="KEGG" id="nhu:H0264_05990"/>
<evidence type="ECO:0000313" key="2">
    <source>
        <dbReference type="EMBL" id="QLY31857.1"/>
    </source>
</evidence>
<gene>
    <name evidence="2" type="ORF">H0264_05990</name>
</gene>
<evidence type="ECO:0000313" key="3">
    <source>
        <dbReference type="Proteomes" id="UP000515512"/>
    </source>
</evidence>
<dbReference type="RefSeq" id="WP_181583035.1">
    <property type="nucleotide sequence ID" value="NZ_CP059399.1"/>
</dbReference>
<accession>A0A7D6VFP1</accession>
<proteinExistence type="predicted"/>
<dbReference type="AlphaFoldDB" id="A0A7D6VFP1"/>
<reference evidence="2 3" key="1">
    <citation type="submission" date="2020-07" db="EMBL/GenBank/DDBJ databases">
        <authorList>
            <person name="Zhuang K."/>
            <person name="Ran Y."/>
        </authorList>
    </citation>
    <scope>NUCLEOTIDE SEQUENCE [LARGE SCALE GENOMIC DNA]</scope>
    <source>
        <strain evidence="2 3">WCH-YHL-001</strain>
    </source>
</reference>
<sequence length="414" mass="40714">MSDGLDPAIGELLRGSALAPHIDRPVDEILTDLGLPTLPQLPALPPLPDMPALPVIDLTALTRPLTDLASSFGTGTFDISATGIDPTKVLSDVTSALSTALETGSSALSALMSLWQGMGATGAATKSGQAGTDSAELSTQAVQEKAVLTGGATTVAVGGAEMTAVIAKYVAMVTASAPFLATPAGQIFLATATAESVTEGLAVVGKTRAEMTVHTANMTAAGQKVDVTEAPTGVDSSSQLQSVLSAITSLMSKASDGLSDISDDLKNSTTDTTTTTSLTDVAETVPADTTTIGGGGGSGVPVTGGSPISSPLREYSAPRTVGGTVTASGTGGGAVDSGSALRAASAAQPGTSAMPMGGAAGASRTAGDAGHNPAHLLSLQHGEEMVGEVEAASLPVVGALERGAQPLPDKELTL</sequence>
<dbReference type="Proteomes" id="UP000515512">
    <property type="component" value="Chromosome"/>
</dbReference>
<feature type="compositionally biased region" description="Low complexity" evidence="1">
    <location>
        <begin position="349"/>
        <end position="363"/>
    </location>
</feature>